<gene>
    <name evidence="3" type="primary">lpqD</name>
    <name evidence="4" type="ORF">BST37_11505</name>
    <name evidence="3" type="ORF">MNVI_26890</name>
</gene>
<reference evidence="3" key="3">
    <citation type="submission" date="2020-02" db="EMBL/GenBank/DDBJ databases">
        <authorList>
            <person name="Matsumoto Y."/>
            <person name="Motooka D."/>
            <person name="Nakamura S."/>
        </authorList>
    </citation>
    <scope>NUCLEOTIDE SEQUENCE</scope>
    <source>
        <strain evidence="3">JCM 16367</strain>
    </source>
</reference>
<evidence type="ECO:0000313" key="5">
    <source>
        <dbReference type="Proteomes" id="UP000192374"/>
    </source>
</evidence>
<dbReference type="KEGG" id="mnv:MNVI_26890"/>
<evidence type="ECO:0000256" key="1">
    <source>
        <dbReference type="ARBA" id="ARBA00022801"/>
    </source>
</evidence>
<dbReference type="Gene3D" id="3.40.50.1240">
    <property type="entry name" value="Phosphoglycerate mutase-like"/>
    <property type="match status" value="1"/>
</dbReference>
<dbReference type="AlphaFoldDB" id="A0A7I7PFN7"/>
<keyword evidence="2" id="KW-0732">Signal</keyword>
<keyword evidence="5" id="KW-1185">Reference proteome</keyword>
<evidence type="ECO:0000313" key="4">
    <source>
        <dbReference type="EMBL" id="ORB14281.1"/>
    </source>
</evidence>
<dbReference type="Pfam" id="PF00300">
    <property type="entry name" value="His_Phos_1"/>
    <property type="match status" value="1"/>
</dbReference>
<dbReference type="EMBL" id="AP022583">
    <property type="protein sequence ID" value="BBY07371.1"/>
    <property type="molecule type" value="Genomic_DNA"/>
</dbReference>
<dbReference type="CDD" id="cd07067">
    <property type="entry name" value="HP_PGM_like"/>
    <property type="match status" value="1"/>
</dbReference>
<dbReference type="PANTHER" id="PTHR46517">
    <property type="entry name" value="FRUCTOSE-2,6-BISPHOSPHATASE TIGAR"/>
    <property type="match status" value="1"/>
</dbReference>
<dbReference type="RefSeq" id="WP_083087843.1">
    <property type="nucleotide sequence ID" value="NZ_AP022583.1"/>
</dbReference>
<dbReference type="PANTHER" id="PTHR46517:SF1">
    <property type="entry name" value="FRUCTOSE-2,6-BISPHOSPHATASE TIGAR"/>
    <property type="match status" value="1"/>
</dbReference>
<name>A0A7I7PFN7_9MYCO</name>
<dbReference type="SUPFAM" id="SSF53254">
    <property type="entry name" value="Phosphoglycerate mutase-like"/>
    <property type="match status" value="1"/>
</dbReference>
<dbReference type="InterPro" id="IPR051695">
    <property type="entry name" value="Phosphoglycerate_Mutase"/>
</dbReference>
<dbReference type="Proteomes" id="UP000466894">
    <property type="component" value="Chromosome"/>
</dbReference>
<evidence type="ECO:0000313" key="3">
    <source>
        <dbReference type="EMBL" id="BBY07371.1"/>
    </source>
</evidence>
<dbReference type="GO" id="GO:0043456">
    <property type="term" value="P:regulation of pentose-phosphate shunt"/>
    <property type="evidence" value="ECO:0007669"/>
    <property type="project" value="TreeGrafter"/>
</dbReference>
<evidence type="ECO:0000313" key="6">
    <source>
        <dbReference type="Proteomes" id="UP000466894"/>
    </source>
</evidence>
<dbReference type="PROSITE" id="PS51257">
    <property type="entry name" value="PROKAR_LIPOPROTEIN"/>
    <property type="match status" value="1"/>
</dbReference>
<protein>
    <submittedName>
        <fullName evidence="3">Histidine phosphatase family protein</fullName>
    </submittedName>
</protein>
<dbReference type="OrthoDB" id="9793115at2"/>
<organism evidence="3 6">
    <name type="scientific">Mycobacterium noviomagense</name>
    <dbReference type="NCBI Taxonomy" id="459858"/>
    <lineage>
        <taxon>Bacteria</taxon>
        <taxon>Bacillati</taxon>
        <taxon>Actinomycetota</taxon>
        <taxon>Actinomycetes</taxon>
        <taxon>Mycobacteriales</taxon>
        <taxon>Mycobacteriaceae</taxon>
        <taxon>Mycobacterium</taxon>
    </lineage>
</organism>
<reference evidence="3 6" key="2">
    <citation type="journal article" date="2019" name="Emerg. Microbes Infect.">
        <title>Comprehensive subspecies identification of 175 nontuberculous mycobacteria species based on 7547 genomic profiles.</title>
        <authorList>
            <person name="Matsumoto Y."/>
            <person name="Kinjo T."/>
            <person name="Motooka D."/>
            <person name="Nabeya D."/>
            <person name="Jung N."/>
            <person name="Uechi K."/>
            <person name="Horii T."/>
            <person name="Iida T."/>
            <person name="Fujita J."/>
            <person name="Nakamura S."/>
        </authorList>
    </citation>
    <scope>NUCLEOTIDE SEQUENCE [LARGE SCALE GENOMIC DNA]</scope>
    <source>
        <strain evidence="3 6">JCM 16367</strain>
    </source>
</reference>
<dbReference type="EMBL" id="MVIC01000018">
    <property type="protein sequence ID" value="ORB14281.1"/>
    <property type="molecule type" value="Genomic_DNA"/>
</dbReference>
<sequence>MPNRIRTVIWKAAAVLAATVAVGACGSTPQPRTITLTFVRHAQSQSNADNIINTEVPGPGLTHDGEAQAQQIAHQLGRNGYDGIYASTMVRTQQTAAPLADELGKHVQILPGLREISAGWFDGKPQSMANSTYMLAPKDWLKGDRKDGIPGSIDGNRFNDEFTGAVQKIYDSGNSKPVAFSHGNAIMVWTLMNVKNGRDDLLTNHPLPNIGKVVITGSPSSGWTLVDWDGIRQF</sequence>
<dbReference type="Proteomes" id="UP000192374">
    <property type="component" value="Unassembled WGS sequence"/>
</dbReference>
<dbReference type="InterPro" id="IPR013078">
    <property type="entry name" value="His_Pase_superF_clade-1"/>
</dbReference>
<reference evidence="4 5" key="1">
    <citation type="submission" date="2017-02" db="EMBL/GenBank/DDBJ databases">
        <title>The new phylogeny of genus Mycobacterium.</title>
        <authorList>
            <person name="Tortoli E."/>
            <person name="Trovato A."/>
            <person name="Cirillo D.M."/>
        </authorList>
    </citation>
    <scope>NUCLEOTIDE SEQUENCE [LARGE SCALE GENOMIC DNA]</scope>
    <source>
        <strain evidence="4 5">DSM 45145</strain>
    </source>
</reference>
<accession>A0A7I7PFN7</accession>
<feature type="chain" id="PRO_5044657888" evidence="2">
    <location>
        <begin position="24"/>
        <end position="234"/>
    </location>
</feature>
<dbReference type="GO" id="GO:0004331">
    <property type="term" value="F:fructose-2,6-bisphosphate 2-phosphatase activity"/>
    <property type="evidence" value="ECO:0007669"/>
    <property type="project" value="TreeGrafter"/>
</dbReference>
<feature type="signal peptide" evidence="2">
    <location>
        <begin position="1"/>
        <end position="23"/>
    </location>
</feature>
<evidence type="ECO:0000256" key="2">
    <source>
        <dbReference type="SAM" id="SignalP"/>
    </source>
</evidence>
<dbReference type="InterPro" id="IPR029033">
    <property type="entry name" value="His_PPase_superfam"/>
</dbReference>
<dbReference type="GO" id="GO:0045820">
    <property type="term" value="P:negative regulation of glycolytic process"/>
    <property type="evidence" value="ECO:0007669"/>
    <property type="project" value="TreeGrafter"/>
</dbReference>
<keyword evidence="1" id="KW-0378">Hydrolase</keyword>
<dbReference type="GO" id="GO:0005829">
    <property type="term" value="C:cytosol"/>
    <property type="evidence" value="ECO:0007669"/>
    <property type="project" value="TreeGrafter"/>
</dbReference>
<dbReference type="SMART" id="SM00855">
    <property type="entry name" value="PGAM"/>
    <property type="match status" value="1"/>
</dbReference>
<proteinExistence type="predicted"/>